<dbReference type="InterPro" id="IPR021250">
    <property type="entry name" value="DUF2789"/>
</dbReference>
<dbReference type="AlphaFoldDB" id="A0A2S9VCZ5"/>
<comment type="caution">
    <text evidence="1">The sequence shown here is derived from an EMBL/GenBank/DDBJ whole genome shotgun (WGS) entry which is preliminary data.</text>
</comment>
<accession>A0A2S9VCZ5</accession>
<dbReference type="EMBL" id="PVNP01000053">
    <property type="protein sequence ID" value="PRO74294.1"/>
    <property type="molecule type" value="Genomic_DNA"/>
</dbReference>
<dbReference type="Proteomes" id="UP000238949">
    <property type="component" value="Unassembled WGS sequence"/>
</dbReference>
<gene>
    <name evidence="1" type="ORF">C6Y40_07125</name>
</gene>
<dbReference type="Pfam" id="PF10982">
    <property type="entry name" value="DUF2789"/>
    <property type="match status" value="1"/>
</dbReference>
<evidence type="ECO:0000313" key="2">
    <source>
        <dbReference type="Proteomes" id="UP000238949"/>
    </source>
</evidence>
<evidence type="ECO:0000313" key="1">
    <source>
        <dbReference type="EMBL" id="PRO74294.1"/>
    </source>
</evidence>
<sequence length="76" mass="8550">MFTQQPGINDLFVQLGLPSDEPAIEKFISEHRGLKSAQPLADAPFWNDAQASFLRQALAEDAEWAEVIDELNTRLH</sequence>
<protein>
    <submittedName>
        <fullName evidence="1">DUF2789 domain-containing protein</fullName>
    </submittedName>
</protein>
<dbReference type="InterPro" id="IPR038086">
    <property type="entry name" value="DUF2789_sf"/>
</dbReference>
<organism evidence="1 2">
    <name type="scientific">Alteromonas alba</name>
    <dbReference type="NCBI Taxonomy" id="2079529"/>
    <lineage>
        <taxon>Bacteria</taxon>
        <taxon>Pseudomonadati</taxon>
        <taxon>Pseudomonadota</taxon>
        <taxon>Gammaproteobacteria</taxon>
        <taxon>Alteromonadales</taxon>
        <taxon>Alteromonadaceae</taxon>
        <taxon>Alteromonas/Salinimonas group</taxon>
        <taxon>Alteromonas</taxon>
    </lineage>
</organism>
<reference evidence="2" key="1">
    <citation type="journal article" date="2020" name="Int. J. Syst. Evol. Microbiol.">
        <title>Alteromonas alba sp. nov., a marine bacterium isolated from the seawater of the West Pacific Ocean.</title>
        <authorList>
            <person name="Sun C."/>
            <person name="Wu Y.-H."/>
            <person name="Xamxidin M."/>
            <person name="Cheng H."/>
            <person name="Xu X.-W."/>
        </authorList>
    </citation>
    <scope>NUCLEOTIDE SEQUENCE [LARGE SCALE GENOMIC DNA]</scope>
    <source>
        <strain evidence="2">190</strain>
    </source>
</reference>
<keyword evidence="2" id="KW-1185">Reference proteome</keyword>
<dbReference type="OrthoDB" id="5828847at2"/>
<name>A0A2S9VCZ5_9ALTE</name>
<dbReference type="Gene3D" id="1.10.10.1130">
    <property type="entry name" value="Uncharacterised protein PF10982, DUF2789"/>
    <property type="match status" value="1"/>
</dbReference>
<dbReference type="RefSeq" id="WP_105933999.1">
    <property type="nucleotide sequence ID" value="NZ_PVNP01000053.1"/>
</dbReference>
<proteinExistence type="predicted"/>